<reference evidence="6" key="1">
    <citation type="journal article" date="2019" name="Int. J. Syst. Evol. Microbiol.">
        <title>The Global Catalogue of Microorganisms (GCM) 10K type strain sequencing project: providing services to taxonomists for standard genome sequencing and annotation.</title>
        <authorList>
            <consortium name="The Broad Institute Genomics Platform"/>
            <consortium name="The Broad Institute Genome Sequencing Center for Infectious Disease"/>
            <person name="Wu L."/>
            <person name="Ma J."/>
        </authorList>
    </citation>
    <scope>NUCLEOTIDE SEQUENCE [LARGE SCALE GENOMIC DNA]</scope>
    <source>
        <strain evidence="6">CGMCC 1.15923</strain>
    </source>
</reference>
<feature type="domain" description="N-acetyltransferase" evidence="4">
    <location>
        <begin position="1"/>
        <end position="149"/>
    </location>
</feature>
<protein>
    <submittedName>
        <fullName evidence="5">N-acetyltransferase GCN5</fullName>
    </submittedName>
</protein>
<evidence type="ECO:0000256" key="3">
    <source>
        <dbReference type="ARBA" id="ARBA00024025"/>
    </source>
</evidence>
<keyword evidence="1" id="KW-0808">Transferase</keyword>
<sequence>MKIRAATKADMAQIFQLEQAAFGAHCYPDFLFRQLLDLWPHYLLVAEHDRACNSSLAGFVVGGIGESRHQGWIMSLAVDEQVRGAGIGKALLQTLLDKLSADGCQQIRLTVHPDNRAAGLYHALGFIHESTEADYFGPNEPRHVLLRSA</sequence>
<keyword evidence="2" id="KW-0012">Acyltransferase</keyword>
<dbReference type="SUPFAM" id="SSF55729">
    <property type="entry name" value="Acyl-CoA N-acyltransferases (Nat)"/>
    <property type="match status" value="1"/>
</dbReference>
<dbReference type="InterPro" id="IPR000182">
    <property type="entry name" value="GNAT_dom"/>
</dbReference>
<dbReference type="InterPro" id="IPR017255">
    <property type="entry name" value="AcTrfase_GNAT_prd"/>
</dbReference>
<keyword evidence="6" id="KW-1185">Reference proteome</keyword>
<accession>A0ABQ1IBH1</accession>
<comment type="caution">
    <text evidence="5">The sequence shown here is derived from an EMBL/GenBank/DDBJ whole genome shotgun (WGS) entry which is preliminary data.</text>
</comment>
<dbReference type="Pfam" id="PF00583">
    <property type="entry name" value="Acetyltransf_1"/>
    <property type="match status" value="1"/>
</dbReference>
<dbReference type="PANTHER" id="PTHR45896">
    <property type="entry name" value="N-ALPHA-ACETYLTRANSFERASE 30"/>
    <property type="match status" value="1"/>
</dbReference>
<proteinExistence type="inferred from homology"/>
<dbReference type="PROSITE" id="PS51186">
    <property type="entry name" value="GNAT"/>
    <property type="match status" value="1"/>
</dbReference>
<evidence type="ECO:0000313" key="6">
    <source>
        <dbReference type="Proteomes" id="UP000646152"/>
    </source>
</evidence>
<evidence type="ECO:0000259" key="4">
    <source>
        <dbReference type="PROSITE" id="PS51186"/>
    </source>
</evidence>
<dbReference type="Gene3D" id="3.40.630.30">
    <property type="match status" value="1"/>
</dbReference>
<evidence type="ECO:0000256" key="1">
    <source>
        <dbReference type="ARBA" id="ARBA00022679"/>
    </source>
</evidence>
<dbReference type="RefSeq" id="WP_188628046.1">
    <property type="nucleotide sequence ID" value="NZ_BMKE01000001.1"/>
</dbReference>
<evidence type="ECO:0000313" key="5">
    <source>
        <dbReference type="EMBL" id="GGB31121.1"/>
    </source>
</evidence>
<dbReference type="PANTHER" id="PTHR45896:SF1">
    <property type="entry name" value="N-ALPHA-ACETYLTRANSFERASE 30"/>
    <property type="match status" value="1"/>
</dbReference>
<dbReference type="CDD" id="cd04301">
    <property type="entry name" value="NAT_SF"/>
    <property type="match status" value="1"/>
</dbReference>
<dbReference type="PIRSF" id="PIRSF037663">
    <property type="entry name" value="Acetyltransf_GNAT_prd"/>
    <property type="match status" value="1"/>
</dbReference>
<organism evidence="5 6">
    <name type="scientific">Oceanisphaera marina</name>
    <dbReference type="NCBI Taxonomy" id="2017550"/>
    <lineage>
        <taxon>Bacteria</taxon>
        <taxon>Pseudomonadati</taxon>
        <taxon>Pseudomonadota</taxon>
        <taxon>Gammaproteobacteria</taxon>
        <taxon>Aeromonadales</taxon>
        <taxon>Aeromonadaceae</taxon>
        <taxon>Oceanisphaera</taxon>
    </lineage>
</organism>
<evidence type="ECO:0000256" key="2">
    <source>
        <dbReference type="ARBA" id="ARBA00023315"/>
    </source>
</evidence>
<dbReference type="InterPro" id="IPR016181">
    <property type="entry name" value="Acyl_CoA_acyltransferase"/>
</dbReference>
<gene>
    <name evidence="5" type="ORF">GCM10011502_00100</name>
</gene>
<dbReference type="EMBL" id="BMKE01000001">
    <property type="protein sequence ID" value="GGB31121.1"/>
    <property type="molecule type" value="Genomic_DNA"/>
</dbReference>
<dbReference type="InterPro" id="IPR044542">
    <property type="entry name" value="NAA30-like"/>
</dbReference>
<comment type="similarity">
    <text evidence="3">Belongs to the acetyltransferase family. MAK3 subfamily.</text>
</comment>
<dbReference type="Proteomes" id="UP000646152">
    <property type="component" value="Unassembled WGS sequence"/>
</dbReference>
<name>A0ABQ1IBH1_9GAMM</name>